<dbReference type="InterPro" id="IPR000089">
    <property type="entry name" value="Biotin_lipoyl"/>
</dbReference>
<feature type="domain" description="Lipoyl-binding" evidence="6">
    <location>
        <begin position="28"/>
        <end position="104"/>
    </location>
</feature>
<dbReference type="RefSeq" id="XP_018986635.1">
    <property type="nucleotide sequence ID" value="XM_019128375.1"/>
</dbReference>
<dbReference type="GO" id="GO:0004742">
    <property type="term" value="F:dihydrolipoyllysine-residue acetyltransferase activity"/>
    <property type="evidence" value="ECO:0007669"/>
    <property type="project" value="TreeGrafter"/>
</dbReference>
<dbReference type="EMBL" id="KV454428">
    <property type="protein sequence ID" value="ODQ81307.1"/>
    <property type="molecule type" value="Genomic_DNA"/>
</dbReference>
<keyword evidence="9" id="KW-1185">Reference proteome</keyword>
<evidence type="ECO:0000259" key="6">
    <source>
        <dbReference type="PROSITE" id="PS50968"/>
    </source>
</evidence>
<feature type="non-terminal residue" evidence="8">
    <location>
        <position position="1"/>
    </location>
</feature>
<dbReference type="FunFam" id="2.40.50.100:FF:000010">
    <property type="entry name" value="Acetyltransferase component of pyruvate dehydrogenase complex"/>
    <property type="match status" value="1"/>
</dbReference>
<feature type="compositionally biased region" description="Pro residues" evidence="5">
    <location>
        <begin position="143"/>
        <end position="157"/>
    </location>
</feature>
<evidence type="ECO:0000256" key="3">
    <source>
        <dbReference type="ARBA" id="ARBA00022946"/>
    </source>
</evidence>
<organism evidence="8 9">
    <name type="scientific">Babjeviella inositovora NRRL Y-12698</name>
    <dbReference type="NCBI Taxonomy" id="984486"/>
    <lineage>
        <taxon>Eukaryota</taxon>
        <taxon>Fungi</taxon>
        <taxon>Dikarya</taxon>
        <taxon>Ascomycota</taxon>
        <taxon>Saccharomycotina</taxon>
        <taxon>Pichiomycetes</taxon>
        <taxon>Serinales incertae sedis</taxon>
        <taxon>Babjeviella</taxon>
    </lineage>
</organism>
<evidence type="ECO:0000256" key="5">
    <source>
        <dbReference type="SAM" id="MobiDB-lite"/>
    </source>
</evidence>
<gene>
    <name evidence="8" type="ORF">BABINDRAFT_160669</name>
</gene>
<accession>A0A1E3QWC8</accession>
<dbReference type="PROSITE" id="PS00189">
    <property type="entry name" value="LIPOYL"/>
    <property type="match status" value="1"/>
</dbReference>
<dbReference type="Gene3D" id="2.40.50.100">
    <property type="match status" value="1"/>
</dbReference>
<keyword evidence="3" id="KW-0809">Transit peptide</keyword>
<dbReference type="Pfam" id="PF00364">
    <property type="entry name" value="Biotin_lipoyl"/>
    <property type="match status" value="1"/>
</dbReference>
<comment type="subunit">
    <text evidence="4">Eukaryotic pyruvate dehydrogenase (PDH) complexes are organized as a core consisting of the oligomeric dihydrolipoamide acetyl-transferase (E2), around which are arranged multiple copies of pyruvate dehydrogenase (E1), dihydrolipoamide dehydrogenase (E3) and protein X (E3BP) bound by non-covalent bonds.</text>
</comment>
<dbReference type="PROSITE" id="PS50968">
    <property type="entry name" value="BIOTINYL_LIPOYL"/>
    <property type="match status" value="1"/>
</dbReference>
<dbReference type="STRING" id="984486.A0A1E3QWC8"/>
<dbReference type="InterPro" id="IPR036625">
    <property type="entry name" value="E3-bd_dom_sf"/>
</dbReference>
<dbReference type="OrthoDB" id="202158at2759"/>
<evidence type="ECO:0008006" key="10">
    <source>
        <dbReference type="Google" id="ProtNLM"/>
    </source>
</evidence>
<dbReference type="InterPro" id="IPR004167">
    <property type="entry name" value="PSBD"/>
</dbReference>
<evidence type="ECO:0000259" key="7">
    <source>
        <dbReference type="PROSITE" id="PS51826"/>
    </source>
</evidence>
<feature type="domain" description="Peripheral subunit-binding (PSBD)" evidence="7">
    <location>
        <begin position="178"/>
        <end position="219"/>
    </location>
</feature>
<name>A0A1E3QWC8_9ASCO</name>
<dbReference type="InterPro" id="IPR045257">
    <property type="entry name" value="E2/Pdx1"/>
</dbReference>
<dbReference type="GO" id="GO:0045254">
    <property type="term" value="C:pyruvate dehydrogenase complex"/>
    <property type="evidence" value="ECO:0007669"/>
    <property type="project" value="EnsemblFungi"/>
</dbReference>
<dbReference type="GO" id="GO:0005739">
    <property type="term" value="C:mitochondrion"/>
    <property type="evidence" value="ECO:0007669"/>
    <property type="project" value="EnsemblFungi"/>
</dbReference>
<dbReference type="SUPFAM" id="SSF51230">
    <property type="entry name" value="Single hybrid motif"/>
    <property type="match status" value="1"/>
</dbReference>
<dbReference type="Gene3D" id="4.10.320.10">
    <property type="entry name" value="E3-binding domain"/>
    <property type="match status" value="1"/>
</dbReference>
<evidence type="ECO:0000313" key="8">
    <source>
        <dbReference type="EMBL" id="ODQ81307.1"/>
    </source>
</evidence>
<feature type="region of interest" description="Disordered" evidence="5">
    <location>
        <begin position="143"/>
        <end position="165"/>
    </location>
</feature>
<dbReference type="PROSITE" id="PS51826">
    <property type="entry name" value="PSBD"/>
    <property type="match status" value="1"/>
</dbReference>
<dbReference type="AlphaFoldDB" id="A0A1E3QWC8"/>
<evidence type="ECO:0000256" key="4">
    <source>
        <dbReference type="ARBA" id="ARBA00065810"/>
    </source>
</evidence>
<protein>
    <recommendedName>
        <fullName evidence="10">Lipoyl-binding domain-containing protein</fullName>
    </recommendedName>
</protein>
<proteinExistence type="inferred from homology"/>
<evidence type="ECO:0000256" key="1">
    <source>
        <dbReference type="ARBA" id="ARBA00007317"/>
    </source>
</evidence>
<sequence>MIRAATLRKALVPARIRAFCMTPSRFAATAFKMPAMSPTMEEGGIIEWKFQPGEAFTTGDVLLEIETDKATIDVEAQDDGILAKILLKDGDKKIPVGQTIAFLAEEGDVLADLDYTVESAAPATPAPKEIPKETPKAAVPVLTPAPAPTPTAKPPQTPAKSGKSASVFGPANAATNHKLLPSVELLLHKNHISQADAIAKIPASGPKGRLLFGDVLAYLGQASADNISFFTLYLQSKEHLDLSNIVLRVPEAPKATKPAKVLPPTQIVRAYALPIAQTQNAGGLAELLDDCYEAASEAYDSRYRTKSALVDPVFEELLQAGKSDAIVMAVEVLDAAVPPKAAALDLDDLFDDLMSLPTQKTVAEAAVTPSLKITVNISKSYDGLDRARFFIDAYEQCLKDISEVSPQRIEDKLV</sequence>
<dbReference type="Proteomes" id="UP000094336">
    <property type="component" value="Unassembled WGS sequence"/>
</dbReference>
<dbReference type="InterPro" id="IPR011053">
    <property type="entry name" value="Single_hybrid_motif"/>
</dbReference>
<dbReference type="GeneID" id="30146228"/>
<dbReference type="InterPro" id="IPR003016">
    <property type="entry name" value="2-oxoA_DH_lipoyl-BS"/>
</dbReference>
<dbReference type="CDD" id="cd06849">
    <property type="entry name" value="lipoyl_domain"/>
    <property type="match status" value="1"/>
</dbReference>
<dbReference type="PANTHER" id="PTHR23151:SF82">
    <property type="entry name" value="PYRUVATE DEHYDROGENASE COMPLEX PROTEIN X COMPONENT, MITOCHONDRIAL"/>
    <property type="match status" value="1"/>
</dbReference>
<reference evidence="9" key="1">
    <citation type="submission" date="2016-05" db="EMBL/GenBank/DDBJ databases">
        <title>Comparative genomics of biotechnologically important yeasts.</title>
        <authorList>
            <consortium name="DOE Joint Genome Institute"/>
            <person name="Riley R."/>
            <person name="Haridas S."/>
            <person name="Wolfe K.H."/>
            <person name="Lopes M.R."/>
            <person name="Hittinger C.T."/>
            <person name="Goker M."/>
            <person name="Salamov A."/>
            <person name="Wisecaver J."/>
            <person name="Long T.M."/>
            <person name="Aerts A.L."/>
            <person name="Barry K."/>
            <person name="Choi C."/>
            <person name="Clum A."/>
            <person name="Coughlan A.Y."/>
            <person name="Deshpande S."/>
            <person name="Douglass A.P."/>
            <person name="Hanson S.J."/>
            <person name="Klenk H.-P."/>
            <person name="Labutti K."/>
            <person name="Lapidus A."/>
            <person name="Lindquist E."/>
            <person name="Lipzen A."/>
            <person name="Meier-Kolthoff J.P."/>
            <person name="Ohm R.A."/>
            <person name="Otillar R.P."/>
            <person name="Pangilinan J."/>
            <person name="Peng Y."/>
            <person name="Rokas A."/>
            <person name="Rosa C.A."/>
            <person name="Scheuner C."/>
            <person name="Sibirny A.A."/>
            <person name="Slot J.C."/>
            <person name="Stielow J.B."/>
            <person name="Sun H."/>
            <person name="Kurtzman C.P."/>
            <person name="Blackwell M."/>
            <person name="Grigoriev I.V."/>
            <person name="Jeffries T.W."/>
        </authorList>
    </citation>
    <scope>NUCLEOTIDE SEQUENCE [LARGE SCALE GENOMIC DNA]</scope>
    <source>
        <strain evidence="9">NRRL Y-12698</strain>
    </source>
</reference>
<comment type="similarity">
    <text evidence="1">Belongs to the 2-oxoacid dehydrogenase family.</text>
</comment>
<dbReference type="GO" id="GO:0006086">
    <property type="term" value="P:pyruvate decarboxylation to acetyl-CoA"/>
    <property type="evidence" value="ECO:0007669"/>
    <property type="project" value="EnsemblFungi"/>
</dbReference>
<keyword evidence="2" id="KW-0450">Lipoyl</keyword>
<dbReference type="GO" id="GO:0005198">
    <property type="term" value="F:structural molecule activity"/>
    <property type="evidence" value="ECO:0007669"/>
    <property type="project" value="EnsemblFungi"/>
</dbReference>
<evidence type="ECO:0000256" key="2">
    <source>
        <dbReference type="ARBA" id="ARBA00022823"/>
    </source>
</evidence>
<dbReference type="PANTHER" id="PTHR23151">
    <property type="entry name" value="DIHYDROLIPOAMIDE ACETYL/SUCCINYL-TRANSFERASE-RELATED"/>
    <property type="match status" value="1"/>
</dbReference>
<evidence type="ECO:0000313" key="9">
    <source>
        <dbReference type="Proteomes" id="UP000094336"/>
    </source>
</evidence>